<protein>
    <submittedName>
        <fullName evidence="1">Uncharacterized protein</fullName>
    </submittedName>
</protein>
<feature type="non-terminal residue" evidence="1">
    <location>
        <position position="1"/>
    </location>
</feature>
<gene>
    <name evidence="1" type="ORF">HID58_014202</name>
</gene>
<name>A0ABQ8DGG5_BRANA</name>
<accession>A0ABQ8DGG5</accession>
<dbReference type="Proteomes" id="UP000824890">
    <property type="component" value="Unassembled WGS sequence"/>
</dbReference>
<evidence type="ECO:0000313" key="1">
    <source>
        <dbReference type="EMBL" id="KAH0928475.1"/>
    </source>
</evidence>
<dbReference type="EMBL" id="JAGKQM010000004">
    <property type="protein sequence ID" value="KAH0928475.1"/>
    <property type="molecule type" value="Genomic_DNA"/>
</dbReference>
<evidence type="ECO:0000313" key="2">
    <source>
        <dbReference type="Proteomes" id="UP000824890"/>
    </source>
</evidence>
<proteinExistence type="predicted"/>
<comment type="caution">
    <text evidence="1">The sequence shown here is derived from an EMBL/GenBank/DDBJ whole genome shotgun (WGS) entry which is preliminary data.</text>
</comment>
<keyword evidence="2" id="KW-1185">Reference proteome</keyword>
<sequence length="154" mass="17292">TLLNPSPKGKVLVQRLQLISNRSRRESKLPPPSPLMTRNRRYKVDQREDCGGDNSAMDGIEKLKLRCFLGRKLPEQTSVSSITPGTINDCQKLKVSDVSLDKFDDQYFGKVAEKKTSKGKGESDGAVDYKPEHKSYARELILNIMVTLPLDIIT</sequence>
<reference evidence="1 2" key="1">
    <citation type="submission" date="2021-05" db="EMBL/GenBank/DDBJ databases">
        <title>Genome Assembly of Synthetic Allotetraploid Brassica napus Reveals Homoeologous Exchanges between Subgenomes.</title>
        <authorList>
            <person name="Davis J.T."/>
        </authorList>
    </citation>
    <scope>NUCLEOTIDE SEQUENCE [LARGE SCALE GENOMIC DNA]</scope>
    <source>
        <strain evidence="2">cv. Da-Ae</strain>
        <tissue evidence="1">Seedling</tissue>
    </source>
</reference>
<organism evidence="1 2">
    <name type="scientific">Brassica napus</name>
    <name type="common">Rape</name>
    <dbReference type="NCBI Taxonomy" id="3708"/>
    <lineage>
        <taxon>Eukaryota</taxon>
        <taxon>Viridiplantae</taxon>
        <taxon>Streptophyta</taxon>
        <taxon>Embryophyta</taxon>
        <taxon>Tracheophyta</taxon>
        <taxon>Spermatophyta</taxon>
        <taxon>Magnoliopsida</taxon>
        <taxon>eudicotyledons</taxon>
        <taxon>Gunneridae</taxon>
        <taxon>Pentapetalae</taxon>
        <taxon>rosids</taxon>
        <taxon>malvids</taxon>
        <taxon>Brassicales</taxon>
        <taxon>Brassicaceae</taxon>
        <taxon>Brassiceae</taxon>
        <taxon>Brassica</taxon>
    </lineage>
</organism>